<dbReference type="SUPFAM" id="SSF55729">
    <property type="entry name" value="Acyl-CoA N-acyltransferases (Nat)"/>
    <property type="match status" value="1"/>
</dbReference>
<dbReference type="AlphaFoldDB" id="A0A2K8PAA1"/>
<evidence type="ECO:0000313" key="1">
    <source>
        <dbReference type="EMBL" id="ATZ23672.1"/>
    </source>
</evidence>
<protein>
    <submittedName>
        <fullName evidence="1">Uncharacterized protein</fullName>
    </submittedName>
</protein>
<evidence type="ECO:0000313" key="2">
    <source>
        <dbReference type="Proteomes" id="UP000231791"/>
    </source>
</evidence>
<accession>A0A2K8PAA1</accession>
<dbReference type="InterPro" id="IPR016181">
    <property type="entry name" value="Acyl_CoA_acyltransferase"/>
</dbReference>
<dbReference type="PROSITE" id="PS51186">
    <property type="entry name" value="GNAT"/>
    <property type="match status" value="1"/>
</dbReference>
<organism evidence="1 2">
    <name type="scientific">Streptomyces lavendulae subsp. lavendulae</name>
    <dbReference type="NCBI Taxonomy" id="58340"/>
    <lineage>
        <taxon>Bacteria</taxon>
        <taxon>Bacillati</taxon>
        <taxon>Actinomycetota</taxon>
        <taxon>Actinomycetes</taxon>
        <taxon>Kitasatosporales</taxon>
        <taxon>Streptomycetaceae</taxon>
        <taxon>Streptomyces</taxon>
    </lineage>
</organism>
<dbReference type="Pfam" id="PF00583">
    <property type="entry name" value="Acetyltransf_1"/>
    <property type="match status" value="1"/>
</dbReference>
<dbReference type="RefSeq" id="WP_030237679.1">
    <property type="nucleotide sequence ID" value="NZ_CP024985.1"/>
</dbReference>
<dbReference type="EMBL" id="CP024985">
    <property type="protein sequence ID" value="ATZ23672.1"/>
    <property type="molecule type" value="Genomic_DNA"/>
</dbReference>
<name>A0A2K8PAA1_STRLA</name>
<dbReference type="KEGG" id="slx:SLAV_09015"/>
<dbReference type="GeneID" id="49382877"/>
<reference evidence="1 2" key="1">
    <citation type="submission" date="2017-11" db="EMBL/GenBank/DDBJ databases">
        <title>Complete genome sequence of Streptomyces lavendulae subsp. lavendulae CCM 3239 (formerly 'Streptomyces aureofaciens CCM 3239'), the producer of the angucycline-type antibiotic auricin.</title>
        <authorList>
            <person name="Busche T."/>
            <person name="Novakova R."/>
            <person name="Al'Dilaimi A."/>
            <person name="Homerova D."/>
            <person name="Feckova L."/>
            <person name="Rezuchova B."/>
            <person name="Mingyar E."/>
            <person name="Csolleiova D."/>
            <person name="Bekeova C."/>
            <person name="Winkler A."/>
            <person name="Sevcikova B."/>
            <person name="Kalinowski J."/>
            <person name="Kormanec J."/>
            <person name="Ruckert C."/>
        </authorList>
    </citation>
    <scope>NUCLEOTIDE SEQUENCE [LARGE SCALE GENOMIC DNA]</scope>
    <source>
        <strain evidence="1 2">CCM 3239</strain>
    </source>
</reference>
<dbReference type="Gene3D" id="3.40.630.30">
    <property type="match status" value="1"/>
</dbReference>
<gene>
    <name evidence="1" type="ORF">SLAV_09015</name>
</gene>
<proteinExistence type="predicted"/>
<keyword evidence="2" id="KW-1185">Reference proteome</keyword>
<dbReference type="OrthoDB" id="5173601at2"/>
<sequence length="269" mass="28291">MTSFAVSPAFLDAAGPAGMLLRVQGQDCVAGSYHDPVADETRCLVEYADQALLADLSPLLPVLRARYPECTSLLVRVLPGGEVDARLSPFLTYVRYAAEPDGPAADVAEPTILRVTEVDDDCAPLVEEWMARAISDGASAQGGRPDPSVALDAARTLLAGAERTSFVAWLDGMAIGHATVRRDGYDDPSDTEFLELIDILVDSDAHRSAATRALVRACAELAGTTGLPLVGHVSHPLPGTGTDSGARIVAGLVSQGWQPAFGYRHLSLA</sequence>
<dbReference type="Proteomes" id="UP000231791">
    <property type="component" value="Chromosome"/>
</dbReference>
<dbReference type="CDD" id="cd04301">
    <property type="entry name" value="NAT_SF"/>
    <property type="match status" value="1"/>
</dbReference>
<dbReference type="GO" id="GO:0016747">
    <property type="term" value="F:acyltransferase activity, transferring groups other than amino-acyl groups"/>
    <property type="evidence" value="ECO:0007669"/>
    <property type="project" value="InterPro"/>
</dbReference>
<dbReference type="InterPro" id="IPR000182">
    <property type="entry name" value="GNAT_dom"/>
</dbReference>